<organism evidence="2 3">
    <name type="scientific">Botryobasidium botryosum (strain FD-172 SS1)</name>
    <dbReference type="NCBI Taxonomy" id="930990"/>
    <lineage>
        <taxon>Eukaryota</taxon>
        <taxon>Fungi</taxon>
        <taxon>Dikarya</taxon>
        <taxon>Basidiomycota</taxon>
        <taxon>Agaricomycotina</taxon>
        <taxon>Agaricomycetes</taxon>
        <taxon>Cantharellales</taxon>
        <taxon>Botryobasidiaceae</taxon>
        <taxon>Botryobasidium</taxon>
    </lineage>
</organism>
<dbReference type="HOGENOM" id="CLU_074421_0_0_1"/>
<feature type="region of interest" description="Disordered" evidence="1">
    <location>
        <begin position="26"/>
        <end position="137"/>
    </location>
</feature>
<evidence type="ECO:0000313" key="2">
    <source>
        <dbReference type="EMBL" id="KDQ20632.1"/>
    </source>
</evidence>
<keyword evidence="3" id="KW-1185">Reference proteome</keyword>
<dbReference type="STRING" id="930990.A0A067N921"/>
<reference evidence="3" key="1">
    <citation type="journal article" date="2014" name="Proc. Natl. Acad. Sci. U.S.A.">
        <title>Extensive sampling of basidiomycete genomes demonstrates inadequacy of the white-rot/brown-rot paradigm for wood decay fungi.</title>
        <authorList>
            <person name="Riley R."/>
            <person name="Salamov A.A."/>
            <person name="Brown D.W."/>
            <person name="Nagy L.G."/>
            <person name="Floudas D."/>
            <person name="Held B.W."/>
            <person name="Levasseur A."/>
            <person name="Lombard V."/>
            <person name="Morin E."/>
            <person name="Otillar R."/>
            <person name="Lindquist E.A."/>
            <person name="Sun H."/>
            <person name="LaButti K.M."/>
            <person name="Schmutz J."/>
            <person name="Jabbour D."/>
            <person name="Luo H."/>
            <person name="Baker S.E."/>
            <person name="Pisabarro A.G."/>
            <person name="Walton J.D."/>
            <person name="Blanchette R.A."/>
            <person name="Henrissat B."/>
            <person name="Martin F."/>
            <person name="Cullen D."/>
            <person name="Hibbett D.S."/>
            <person name="Grigoriev I.V."/>
        </authorList>
    </citation>
    <scope>NUCLEOTIDE SEQUENCE [LARGE SCALE GENOMIC DNA]</scope>
    <source>
        <strain evidence="3">FD-172 SS1</strain>
    </source>
</reference>
<sequence>MDLTNIPDAASVKALLDKLQNSQALASQLPSAPVNHSAAASAEYGRPAHSLSSMEWSPSDPGMRPTAGPSHQPEVSNQISSLLALLGPPKSHSPGPASSTFMPAPAPPLAPAPPIAAPTPPPPPISRTPSHTSAPARQADVRNLSFQQALAPLGQMLDDPVNLAALKKIKLEQDRLEMQLWEERQTIIRSQEEKVKALQTKARIIGVDPTSRELQVLRAEFATELHRFDSNRVLPAWDALVARQQSAMEKLHVPTIFETSQAAEREKQQKVVQVILDAIGNDAR</sequence>
<proteinExistence type="predicted"/>
<dbReference type="Proteomes" id="UP000027195">
    <property type="component" value="Unassembled WGS sequence"/>
</dbReference>
<protein>
    <submittedName>
        <fullName evidence="2">Uncharacterized protein</fullName>
    </submittedName>
</protein>
<gene>
    <name evidence="2" type="ORF">BOTBODRAFT_169363</name>
</gene>
<accession>A0A067N921</accession>
<name>A0A067N921_BOTB1</name>
<evidence type="ECO:0000313" key="3">
    <source>
        <dbReference type="Proteomes" id="UP000027195"/>
    </source>
</evidence>
<dbReference type="OrthoDB" id="21617at2759"/>
<feature type="compositionally biased region" description="Pro residues" evidence="1">
    <location>
        <begin position="104"/>
        <end position="126"/>
    </location>
</feature>
<dbReference type="InParanoid" id="A0A067N921"/>
<evidence type="ECO:0000256" key="1">
    <source>
        <dbReference type="SAM" id="MobiDB-lite"/>
    </source>
</evidence>
<dbReference type="AlphaFoldDB" id="A0A067N921"/>
<dbReference type="EMBL" id="KL198017">
    <property type="protein sequence ID" value="KDQ20632.1"/>
    <property type="molecule type" value="Genomic_DNA"/>
</dbReference>